<dbReference type="InterPro" id="IPR038765">
    <property type="entry name" value="Papain-like_cys_pep_sf"/>
</dbReference>
<dbReference type="OrthoDB" id="9804023at2"/>
<dbReference type="EMBL" id="QWFX01000005">
    <property type="protein sequence ID" value="RIJ33117.1"/>
    <property type="molecule type" value="Genomic_DNA"/>
</dbReference>
<dbReference type="Gene3D" id="3.10.620.30">
    <property type="match status" value="1"/>
</dbReference>
<dbReference type="SUPFAM" id="SSF54001">
    <property type="entry name" value="Cysteine proteinases"/>
    <property type="match status" value="1"/>
</dbReference>
<evidence type="ECO:0000313" key="3">
    <source>
        <dbReference type="Proteomes" id="UP000266385"/>
    </source>
</evidence>
<evidence type="ECO:0000313" key="2">
    <source>
        <dbReference type="EMBL" id="RIJ33117.1"/>
    </source>
</evidence>
<dbReference type="InterPro" id="IPR002931">
    <property type="entry name" value="Transglutaminase-like"/>
</dbReference>
<dbReference type="PANTHER" id="PTHR33490">
    <property type="entry name" value="BLR5614 PROTEIN-RELATED"/>
    <property type="match status" value="1"/>
</dbReference>
<dbReference type="Pfam" id="PF08379">
    <property type="entry name" value="Bact_transglu_N"/>
    <property type="match status" value="1"/>
</dbReference>
<proteinExistence type="predicted"/>
<feature type="domain" description="Transglutaminase-like" evidence="1">
    <location>
        <begin position="176"/>
        <end position="247"/>
    </location>
</feature>
<organism evidence="2 3">
    <name type="scientific">Henriciella mobilis</name>
    <dbReference type="NCBI Taxonomy" id="2305467"/>
    <lineage>
        <taxon>Bacteria</taxon>
        <taxon>Pseudomonadati</taxon>
        <taxon>Pseudomonadota</taxon>
        <taxon>Alphaproteobacteria</taxon>
        <taxon>Hyphomonadales</taxon>
        <taxon>Hyphomonadaceae</taxon>
        <taxon>Henriciella</taxon>
    </lineage>
</organism>
<dbReference type="AlphaFoldDB" id="A0A399RTA3"/>
<dbReference type="SMART" id="SM00460">
    <property type="entry name" value="TGc"/>
    <property type="match status" value="1"/>
</dbReference>
<reference evidence="2 3" key="1">
    <citation type="submission" date="2018-08" db="EMBL/GenBank/DDBJ databases">
        <title>Henriciella mobilis sp. nov., isolated from seawater.</title>
        <authorList>
            <person name="Cheng H."/>
            <person name="Wu Y.-H."/>
            <person name="Xu X.-W."/>
            <person name="Guo L.-L."/>
        </authorList>
    </citation>
    <scope>NUCLEOTIDE SEQUENCE [LARGE SCALE GENOMIC DNA]</scope>
    <source>
        <strain evidence="2 3">JN25</strain>
    </source>
</reference>
<protein>
    <submittedName>
        <fullName evidence="2">Transglutaminase family protein</fullName>
    </submittedName>
</protein>
<name>A0A399RTA3_9PROT</name>
<dbReference type="InterPro" id="IPR013589">
    <property type="entry name" value="Bac_transglu_N"/>
</dbReference>
<sequence>MRYDISLRITYSYKAPVWAGRHMLRFMPRDLSGQQRAIAASLDVAPVPSERSTFRDFFGNQAHEIVFSHAHSRIEFSLKARIERHVQVKEETSGLALDALPAALNDIHSLAPDSPLHFLGRSPRIRPNRQLSDYVEDMLPPDIGVADAVQIVGEALNQDMSFDATATSVETSHEEAFAARHGVCQDFSHIMIAALRSVGIPAGYVSGFLRTTPPPGQSRLSGADAMHAWVRAWCGPELGWIEYDPTNAVHVGVDHIVVAYGRDYSDVSPVKGILKAATDQQSRQAVDVIPLEDVPG</sequence>
<dbReference type="Proteomes" id="UP000266385">
    <property type="component" value="Unassembled WGS sequence"/>
</dbReference>
<evidence type="ECO:0000259" key="1">
    <source>
        <dbReference type="SMART" id="SM00460"/>
    </source>
</evidence>
<dbReference type="Pfam" id="PF01841">
    <property type="entry name" value="Transglut_core"/>
    <property type="match status" value="1"/>
</dbReference>
<dbReference type="PANTHER" id="PTHR33490:SF7">
    <property type="entry name" value="BLR2979 PROTEIN"/>
    <property type="match status" value="1"/>
</dbReference>
<comment type="caution">
    <text evidence="2">The sequence shown here is derived from an EMBL/GenBank/DDBJ whole genome shotgun (WGS) entry which is preliminary data.</text>
</comment>
<accession>A0A399RTA3</accession>
<keyword evidence="3" id="KW-1185">Reference proteome</keyword>
<gene>
    <name evidence="2" type="ORF">D1223_04550</name>
</gene>